<dbReference type="PANTHER" id="PTHR33112">
    <property type="entry name" value="DOMAIN PROTEIN, PUTATIVE-RELATED"/>
    <property type="match status" value="1"/>
</dbReference>
<dbReference type="AlphaFoldDB" id="A0A1Y1YFU0"/>
<name>A0A1Y1YFU0_9PLEO</name>
<evidence type="ECO:0000313" key="2">
    <source>
        <dbReference type="EMBL" id="ORX96586.1"/>
    </source>
</evidence>
<dbReference type="Proteomes" id="UP000193144">
    <property type="component" value="Unassembled WGS sequence"/>
</dbReference>
<organism evidence="2 3">
    <name type="scientific">Clohesyomyces aquaticus</name>
    <dbReference type="NCBI Taxonomy" id="1231657"/>
    <lineage>
        <taxon>Eukaryota</taxon>
        <taxon>Fungi</taxon>
        <taxon>Dikarya</taxon>
        <taxon>Ascomycota</taxon>
        <taxon>Pezizomycotina</taxon>
        <taxon>Dothideomycetes</taxon>
        <taxon>Pleosporomycetidae</taxon>
        <taxon>Pleosporales</taxon>
        <taxon>Lindgomycetaceae</taxon>
        <taxon>Clohesyomyces</taxon>
    </lineage>
</organism>
<proteinExistence type="predicted"/>
<sequence length="239" mass="27141">VSRCDQNHQTCKGAIDTLWFPTRLSHIGEEKEEPRLCVPDVPSWSPDDRYITLSHRWGSNSSQVTKLVTENLDAFQHKIPTREIPQTFKDAINITRLLGVRYLWIDSLCIIQNDEKDWAGEAGRMSMLYTNTYLNISATSAENGHQGCYHDHDPTTAAGFLTKRPHSIKEAGFYRNTCYLQESSTSLPTKQSGNVAKITHARHFQQKCLARRSPVAEFVGPTLKPKCGRELSKRIPEQI</sequence>
<evidence type="ECO:0000259" key="1">
    <source>
        <dbReference type="Pfam" id="PF06985"/>
    </source>
</evidence>
<evidence type="ECO:0000313" key="3">
    <source>
        <dbReference type="Proteomes" id="UP000193144"/>
    </source>
</evidence>
<dbReference type="Pfam" id="PF06985">
    <property type="entry name" value="HET"/>
    <property type="match status" value="1"/>
</dbReference>
<dbReference type="OrthoDB" id="2958217at2759"/>
<dbReference type="PANTHER" id="PTHR33112:SF8">
    <property type="entry name" value="HETEROKARYON INCOMPATIBILITY DOMAIN-CONTAINING PROTEIN"/>
    <property type="match status" value="1"/>
</dbReference>
<protein>
    <submittedName>
        <fullName evidence="2">Heterokaryon incompatibility protein-domain-containing protein</fullName>
    </submittedName>
</protein>
<gene>
    <name evidence="2" type="ORF">BCR34DRAFT_643095</name>
</gene>
<comment type="caution">
    <text evidence="2">The sequence shown here is derived from an EMBL/GenBank/DDBJ whole genome shotgun (WGS) entry which is preliminary data.</text>
</comment>
<dbReference type="InterPro" id="IPR010730">
    <property type="entry name" value="HET"/>
</dbReference>
<dbReference type="EMBL" id="MCFA01000252">
    <property type="protein sequence ID" value="ORX96586.1"/>
    <property type="molecule type" value="Genomic_DNA"/>
</dbReference>
<dbReference type="STRING" id="1231657.A0A1Y1YFU0"/>
<keyword evidence="3" id="KW-1185">Reference proteome</keyword>
<accession>A0A1Y1YFU0</accession>
<reference evidence="2 3" key="1">
    <citation type="submission" date="2016-07" db="EMBL/GenBank/DDBJ databases">
        <title>Pervasive Adenine N6-methylation of Active Genes in Fungi.</title>
        <authorList>
            <consortium name="DOE Joint Genome Institute"/>
            <person name="Mondo S.J."/>
            <person name="Dannebaum R.O."/>
            <person name="Kuo R.C."/>
            <person name="Labutti K."/>
            <person name="Haridas S."/>
            <person name="Kuo A."/>
            <person name="Salamov A."/>
            <person name="Ahrendt S.R."/>
            <person name="Lipzen A."/>
            <person name="Sullivan W."/>
            <person name="Andreopoulos W.B."/>
            <person name="Clum A."/>
            <person name="Lindquist E."/>
            <person name="Daum C."/>
            <person name="Ramamoorthy G.K."/>
            <person name="Gryganskyi A."/>
            <person name="Culley D."/>
            <person name="Magnuson J.K."/>
            <person name="James T.Y."/>
            <person name="O'Malley M.A."/>
            <person name="Stajich J.E."/>
            <person name="Spatafora J.W."/>
            <person name="Visel A."/>
            <person name="Grigoriev I.V."/>
        </authorList>
    </citation>
    <scope>NUCLEOTIDE SEQUENCE [LARGE SCALE GENOMIC DNA]</scope>
    <source>
        <strain evidence="2 3">CBS 115471</strain>
    </source>
</reference>
<feature type="non-terminal residue" evidence="2">
    <location>
        <position position="1"/>
    </location>
</feature>
<feature type="domain" description="Heterokaryon incompatibility" evidence="1">
    <location>
        <begin position="50"/>
        <end position="164"/>
    </location>
</feature>